<evidence type="ECO:0000256" key="2">
    <source>
        <dbReference type="ARBA" id="ARBA00023002"/>
    </source>
</evidence>
<gene>
    <name evidence="5" type="ORF">F1C12_10745</name>
</gene>
<protein>
    <submittedName>
        <fullName evidence="5">NAD(P)-dependent oxidoreductase</fullName>
    </submittedName>
</protein>
<evidence type="ECO:0000256" key="1">
    <source>
        <dbReference type="ARBA" id="ARBA00007637"/>
    </source>
</evidence>
<dbReference type="PANTHER" id="PTHR43103:SF5">
    <property type="entry name" value="4-EPIMERASE, PUTATIVE (AFU_ORTHOLOGUE AFUA_7G00360)-RELATED"/>
    <property type="match status" value="1"/>
</dbReference>
<accession>A0A7G6YAP5</accession>
<dbReference type="PANTHER" id="PTHR43103">
    <property type="entry name" value="NUCLEOSIDE-DIPHOSPHATE-SUGAR EPIMERASE"/>
    <property type="match status" value="1"/>
</dbReference>
<comment type="similarity">
    <text evidence="1">Belongs to the NAD(P)-dependent epimerase/dehydratase family.</text>
</comment>
<sequence>MSDMAMSDMQRPLPRRVLVTGADGAIGRATTERLAGLGVEVTALSLAFDGETPADRVIAGDARDESVVARALEGVDAVVHLAAIPHPSLGTPPTVFGTNVVATFTVLSLAGQAGVRRAVIASSINAFGVPMNSHEVAPAYYPLDEQTPADIDDAYSLSKQYDEATARMMWRRWGIDVVALRFPLVKDAETLRETAESVGQDPASMAREGWAYLDLRDGVRAIELGLTAPLAGAHVVSLSADDLLLDRPADELLRAYAPAVPLRTPIGARGPLVDTARARELLGFEPQYSIHRPDPAADPLELGALSA</sequence>
<organism evidence="5 6">
    <name type="scientific">Leifsonia shinshuensis</name>
    <dbReference type="NCBI Taxonomy" id="150026"/>
    <lineage>
        <taxon>Bacteria</taxon>
        <taxon>Bacillati</taxon>
        <taxon>Actinomycetota</taxon>
        <taxon>Actinomycetes</taxon>
        <taxon>Micrococcales</taxon>
        <taxon>Microbacteriaceae</taxon>
        <taxon>Leifsonia</taxon>
    </lineage>
</organism>
<dbReference type="InterPro" id="IPR001509">
    <property type="entry name" value="Epimerase_deHydtase"/>
</dbReference>
<keyword evidence="2" id="KW-0560">Oxidoreductase</keyword>
<dbReference type="RefSeq" id="WP_185275028.1">
    <property type="nucleotide sequence ID" value="NZ_CP043641.1"/>
</dbReference>
<dbReference type="Proteomes" id="UP000515511">
    <property type="component" value="Chromosome"/>
</dbReference>
<dbReference type="GO" id="GO:0016491">
    <property type="term" value="F:oxidoreductase activity"/>
    <property type="evidence" value="ECO:0007669"/>
    <property type="project" value="UniProtKB-KW"/>
</dbReference>
<dbReference type="InterPro" id="IPR036291">
    <property type="entry name" value="NAD(P)-bd_dom_sf"/>
</dbReference>
<feature type="domain" description="NAD-dependent epimerase/dehydratase" evidence="4">
    <location>
        <begin position="17"/>
        <end position="183"/>
    </location>
</feature>
<evidence type="ECO:0000259" key="4">
    <source>
        <dbReference type="Pfam" id="PF01370"/>
    </source>
</evidence>
<dbReference type="AlphaFoldDB" id="A0A7G6YAP5"/>
<dbReference type="EMBL" id="CP043641">
    <property type="protein sequence ID" value="QNE35560.1"/>
    <property type="molecule type" value="Genomic_DNA"/>
</dbReference>
<dbReference type="KEGG" id="lse:F1C12_10745"/>
<dbReference type="Gene3D" id="3.40.50.720">
    <property type="entry name" value="NAD(P)-binding Rossmann-like Domain"/>
    <property type="match status" value="1"/>
</dbReference>
<dbReference type="SUPFAM" id="SSF51735">
    <property type="entry name" value="NAD(P)-binding Rossmann-fold domains"/>
    <property type="match status" value="1"/>
</dbReference>
<proteinExistence type="inferred from homology"/>
<evidence type="ECO:0000313" key="6">
    <source>
        <dbReference type="Proteomes" id="UP000515511"/>
    </source>
</evidence>
<evidence type="ECO:0000256" key="3">
    <source>
        <dbReference type="ARBA" id="ARBA00023027"/>
    </source>
</evidence>
<name>A0A7G6YAP5_9MICO</name>
<dbReference type="Pfam" id="PF01370">
    <property type="entry name" value="Epimerase"/>
    <property type="match status" value="1"/>
</dbReference>
<evidence type="ECO:0000313" key="5">
    <source>
        <dbReference type="EMBL" id="QNE35560.1"/>
    </source>
</evidence>
<keyword evidence="3" id="KW-0520">NAD</keyword>
<reference evidence="6" key="1">
    <citation type="submission" date="2019-09" db="EMBL/GenBank/DDBJ databases">
        <title>Antimicrobial potential of Antarctic Bacteria.</title>
        <authorList>
            <person name="Benaud N."/>
            <person name="Edwards R.J."/>
            <person name="Ferrari B.C."/>
        </authorList>
    </citation>
    <scope>NUCLEOTIDE SEQUENCE [LARGE SCALE GENOMIC DNA]</scope>
    <source>
        <strain evidence="6">INR9</strain>
    </source>
</reference>